<name>A0A660KWX1_9ACTN</name>
<dbReference type="PRINTS" id="PR00598">
    <property type="entry name" value="HTHMARR"/>
</dbReference>
<dbReference type="InterPro" id="IPR036390">
    <property type="entry name" value="WH_DNA-bd_sf"/>
</dbReference>
<keyword evidence="3" id="KW-0804">Transcription</keyword>
<organism evidence="5 6">
    <name type="scientific">Solirubrobacter pauli</name>
    <dbReference type="NCBI Taxonomy" id="166793"/>
    <lineage>
        <taxon>Bacteria</taxon>
        <taxon>Bacillati</taxon>
        <taxon>Actinomycetota</taxon>
        <taxon>Thermoleophilia</taxon>
        <taxon>Solirubrobacterales</taxon>
        <taxon>Solirubrobacteraceae</taxon>
        <taxon>Solirubrobacter</taxon>
    </lineage>
</organism>
<accession>A0A660KWX1</accession>
<keyword evidence="6" id="KW-1185">Reference proteome</keyword>
<proteinExistence type="predicted"/>
<evidence type="ECO:0000313" key="5">
    <source>
        <dbReference type="EMBL" id="RKQ84955.1"/>
    </source>
</evidence>
<evidence type="ECO:0000256" key="2">
    <source>
        <dbReference type="ARBA" id="ARBA00023125"/>
    </source>
</evidence>
<dbReference type="PROSITE" id="PS01117">
    <property type="entry name" value="HTH_MARR_1"/>
    <property type="match status" value="1"/>
</dbReference>
<evidence type="ECO:0000256" key="1">
    <source>
        <dbReference type="ARBA" id="ARBA00023015"/>
    </source>
</evidence>
<dbReference type="RefSeq" id="WP_121258496.1">
    <property type="nucleotide sequence ID" value="NZ_RBIL01000003.1"/>
</dbReference>
<dbReference type="SMART" id="SM00347">
    <property type="entry name" value="HTH_MARR"/>
    <property type="match status" value="1"/>
</dbReference>
<feature type="domain" description="HTH marR-type" evidence="4">
    <location>
        <begin position="12"/>
        <end position="142"/>
    </location>
</feature>
<dbReference type="GO" id="GO:0003677">
    <property type="term" value="F:DNA binding"/>
    <property type="evidence" value="ECO:0007669"/>
    <property type="project" value="UniProtKB-KW"/>
</dbReference>
<dbReference type="Pfam" id="PF12802">
    <property type="entry name" value="MarR_2"/>
    <property type="match status" value="1"/>
</dbReference>
<evidence type="ECO:0000259" key="4">
    <source>
        <dbReference type="PROSITE" id="PS50995"/>
    </source>
</evidence>
<dbReference type="AlphaFoldDB" id="A0A660KWX1"/>
<keyword evidence="1" id="KW-0805">Transcription regulation</keyword>
<dbReference type="SUPFAM" id="SSF46785">
    <property type="entry name" value="Winged helix' DNA-binding domain"/>
    <property type="match status" value="1"/>
</dbReference>
<dbReference type="GO" id="GO:0006950">
    <property type="term" value="P:response to stress"/>
    <property type="evidence" value="ECO:0007669"/>
    <property type="project" value="TreeGrafter"/>
</dbReference>
<dbReference type="PROSITE" id="PS50995">
    <property type="entry name" value="HTH_MARR_2"/>
    <property type="match status" value="1"/>
</dbReference>
<keyword evidence="2" id="KW-0238">DNA-binding</keyword>
<dbReference type="PANTHER" id="PTHR33164">
    <property type="entry name" value="TRANSCRIPTIONAL REGULATOR, MARR FAMILY"/>
    <property type="match status" value="1"/>
</dbReference>
<evidence type="ECO:0000313" key="6">
    <source>
        <dbReference type="Proteomes" id="UP000278962"/>
    </source>
</evidence>
<protein>
    <submittedName>
        <fullName evidence="5">MarR family transcriptional regulator</fullName>
    </submittedName>
</protein>
<dbReference type="OrthoDB" id="3215377at2"/>
<dbReference type="Gene3D" id="1.10.10.10">
    <property type="entry name" value="Winged helix-like DNA-binding domain superfamily/Winged helix DNA-binding domain"/>
    <property type="match status" value="1"/>
</dbReference>
<dbReference type="InterPro" id="IPR036388">
    <property type="entry name" value="WH-like_DNA-bd_sf"/>
</dbReference>
<dbReference type="EMBL" id="RBIL01000003">
    <property type="protein sequence ID" value="RKQ84955.1"/>
    <property type="molecule type" value="Genomic_DNA"/>
</dbReference>
<dbReference type="PANTHER" id="PTHR33164:SF99">
    <property type="entry name" value="MARR FAMILY REGULATORY PROTEIN"/>
    <property type="match status" value="1"/>
</dbReference>
<sequence>MPPYALEPAAEHAEVRAALHELVGRFLADYERAAQAHGLTLTQARVLGFAACEPLSQRRLAERFGCDPSNISVLVDRLVERELVERRPDPADGRVKLIAATDAGHALAQRCCEDREWLGDKLDALSVDELESVRAALTLLTRA</sequence>
<gene>
    <name evidence="5" type="ORF">C8N24_6586</name>
</gene>
<dbReference type="GO" id="GO:0003700">
    <property type="term" value="F:DNA-binding transcription factor activity"/>
    <property type="evidence" value="ECO:0007669"/>
    <property type="project" value="InterPro"/>
</dbReference>
<comment type="caution">
    <text evidence="5">The sequence shown here is derived from an EMBL/GenBank/DDBJ whole genome shotgun (WGS) entry which is preliminary data.</text>
</comment>
<reference evidence="5 6" key="1">
    <citation type="submission" date="2018-10" db="EMBL/GenBank/DDBJ databases">
        <title>Genomic Encyclopedia of Archaeal and Bacterial Type Strains, Phase II (KMG-II): from individual species to whole genera.</title>
        <authorList>
            <person name="Goeker M."/>
        </authorList>
    </citation>
    <scope>NUCLEOTIDE SEQUENCE [LARGE SCALE GENOMIC DNA]</scope>
    <source>
        <strain evidence="5 6">DSM 14954</strain>
    </source>
</reference>
<dbReference type="InterPro" id="IPR023187">
    <property type="entry name" value="Tscrpt_reg_MarR-type_CS"/>
</dbReference>
<dbReference type="InterPro" id="IPR039422">
    <property type="entry name" value="MarR/SlyA-like"/>
</dbReference>
<dbReference type="InterPro" id="IPR000835">
    <property type="entry name" value="HTH_MarR-typ"/>
</dbReference>
<dbReference type="Proteomes" id="UP000278962">
    <property type="component" value="Unassembled WGS sequence"/>
</dbReference>
<evidence type="ECO:0000256" key="3">
    <source>
        <dbReference type="ARBA" id="ARBA00023163"/>
    </source>
</evidence>